<organism evidence="2 3">
    <name type="scientific">Nocardioides islandensis</name>
    <dbReference type="NCBI Taxonomy" id="433663"/>
    <lineage>
        <taxon>Bacteria</taxon>
        <taxon>Bacillati</taxon>
        <taxon>Actinomycetota</taxon>
        <taxon>Actinomycetes</taxon>
        <taxon>Propionibacteriales</taxon>
        <taxon>Nocardioidaceae</taxon>
        <taxon>Nocardioides</taxon>
    </lineage>
</organism>
<dbReference type="AlphaFoldDB" id="A0A930V806"/>
<accession>A0A930V806</accession>
<keyword evidence="3" id="KW-1185">Reference proteome</keyword>
<evidence type="ECO:0000256" key="1">
    <source>
        <dbReference type="SAM" id="Phobius"/>
    </source>
</evidence>
<name>A0A930V806_9ACTN</name>
<gene>
    <name evidence="2" type="ORF">ISU07_05505</name>
</gene>
<proteinExistence type="predicted"/>
<keyword evidence="1" id="KW-0472">Membrane</keyword>
<feature type="transmembrane region" description="Helical" evidence="1">
    <location>
        <begin position="92"/>
        <end position="111"/>
    </location>
</feature>
<keyword evidence="1" id="KW-0812">Transmembrane</keyword>
<dbReference type="EMBL" id="JADKPN010000002">
    <property type="protein sequence ID" value="MBF4762574.1"/>
    <property type="molecule type" value="Genomic_DNA"/>
</dbReference>
<feature type="transmembrane region" description="Helical" evidence="1">
    <location>
        <begin position="40"/>
        <end position="64"/>
    </location>
</feature>
<keyword evidence="1" id="KW-1133">Transmembrane helix</keyword>
<evidence type="ECO:0000313" key="2">
    <source>
        <dbReference type="EMBL" id="MBF4762574.1"/>
    </source>
</evidence>
<comment type="caution">
    <text evidence="2">The sequence shown here is derived from an EMBL/GenBank/DDBJ whole genome shotgun (WGS) entry which is preliminary data.</text>
</comment>
<dbReference type="RefSeq" id="WP_194705792.1">
    <property type="nucleotide sequence ID" value="NZ_JADKPN010000002.1"/>
</dbReference>
<feature type="transmembrane region" description="Helical" evidence="1">
    <location>
        <begin position="12"/>
        <end position="33"/>
    </location>
</feature>
<sequence length="122" mass="12729">MTRAEAPPPLVVAASLAAVEGLVIGILGIAELVHLSSGRLTMGVTTAVFFAAYAAGLVFCAWQVNRCTPWARSPLVLSQLIQLGIAWNFRDLPAVAIALAVVAVVVLGGLFHPASMKALDHE</sequence>
<reference evidence="2" key="1">
    <citation type="submission" date="2020-11" db="EMBL/GenBank/DDBJ databases">
        <title>Nocardioides sp. nov., isolated from Soil of Cynanchum wilfordii Hemsley rhizosphere.</title>
        <authorList>
            <person name="Lee J.-S."/>
            <person name="Suh M.K."/>
            <person name="Kim J.-S."/>
        </authorList>
    </citation>
    <scope>NUCLEOTIDE SEQUENCE</scope>
    <source>
        <strain evidence="2">KCTC 19275</strain>
    </source>
</reference>
<dbReference type="Proteomes" id="UP000640489">
    <property type="component" value="Unassembled WGS sequence"/>
</dbReference>
<evidence type="ECO:0000313" key="3">
    <source>
        <dbReference type="Proteomes" id="UP000640489"/>
    </source>
</evidence>
<protein>
    <submittedName>
        <fullName evidence="2">Uncharacterized protein</fullName>
    </submittedName>
</protein>